<dbReference type="KEGG" id="ggr:HKW67_19345"/>
<name>A0A6M4IRH2_9BACT</name>
<dbReference type="AlphaFoldDB" id="A0A6M4IRH2"/>
<evidence type="ECO:0000313" key="1">
    <source>
        <dbReference type="EMBL" id="QJR37514.1"/>
    </source>
</evidence>
<sequence length="50" mass="5479">MSVLTYVTLGARRRARGAAVSLAARIHRSWPLPLTTTDAFQRHPVVAHGL</sequence>
<protein>
    <submittedName>
        <fullName evidence="1">Uncharacterized protein</fullName>
    </submittedName>
</protein>
<organism evidence="1 2">
    <name type="scientific">Gemmatimonas groenlandica</name>
    <dbReference type="NCBI Taxonomy" id="2732249"/>
    <lineage>
        <taxon>Bacteria</taxon>
        <taxon>Pseudomonadati</taxon>
        <taxon>Gemmatimonadota</taxon>
        <taxon>Gemmatimonadia</taxon>
        <taxon>Gemmatimonadales</taxon>
        <taxon>Gemmatimonadaceae</taxon>
        <taxon>Gemmatimonas</taxon>
    </lineage>
</organism>
<reference evidence="1 2" key="1">
    <citation type="submission" date="2020-05" db="EMBL/GenBank/DDBJ databases">
        <title>Complete genome sequence of Gemmatimonas greenlandica TET16.</title>
        <authorList>
            <person name="Zeng Y."/>
        </authorList>
    </citation>
    <scope>NUCLEOTIDE SEQUENCE [LARGE SCALE GENOMIC DNA]</scope>
    <source>
        <strain evidence="1 2">TET16</strain>
    </source>
</reference>
<dbReference type="EMBL" id="CP053085">
    <property type="protein sequence ID" value="QJR37514.1"/>
    <property type="molecule type" value="Genomic_DNA"/>
</dbReference>
<accession>A0A6M4IRH2</accession>
<gene>
    <name evidence="1" type="ORF">HKW67_19345</name>
</gene>
<evidence type="ECO:0000313" key="2">
    <source>
        <dbReference type="Proteomes" id="UP000500938"/>
    </source>
</evidence>
<dbReference type="Proteomes" id="UP000500938">
    <property type="component" value="Chromosome"/>
</dbReference>
<proteinExistence type="predicted"/>
<dbReference type="RefSeq" id="WP_171226949.1">
    <property type="nucleotide sequence ID" value="NZ_CP053085.1"/>
</dbReference>
<keyword evidence="2" id="KW-1185">Reference proteome</keyword>